<keyword evidence="10" id="KW-1185">Reference proteome</keyword>
<dbReference type="OrthoDB" id="9795292at2"/>
<dbReference type="PANTHER" id="PTHR32309:SF13">
    <property type="entry name" value="FERRIC ENTEROBACTIN TRANSPORT PROTEIN FEPE"/>
    <property type="match status" value="1"/>
</dbReference>
<evidence type="ECO:0000313" key="10">
    <source>
        <dbReference type="Proteomes" id="UP000197535"/>
    </source>
</evidence>
<dbReference type="AlphaFoldDB" id="A0A254TNM5"/>
<dbReference type="GO" id="GO:0005886">
    <property type="term" value="C:plasma membrane"/>
    <property type="evidence" value="ECO:0007669"/>
    <property type="project" value="UniProtKB-SubCell"/>
</dbReference>
<evidence type="ECO:0000256" key="7">
    <source>
        <dbReference type="SAM" id="Phobius"/>
    </source>
</evidence>
<keyword evidence="3 7" id="KW-0812">Transmembrane</keyword>
<keyword evidence="5 7" id="KW-0472">Membrane</keyword>
<proteinExistence type="predicted"/>
<dbReference type="EMBL" id="LSTO01000001">
    <property type="protein sequence ID" value="OWW22223.1"/>
    <property type="molecule type" value="Genomic_DNA"/>
</dbReference>
<evidence type="ECO:0000259" key="8">
    <source>
        <dbReference type="Pfam" id="PF02706"/>
    </source>
</evidence>
<comment type="caution">
    <text evidence="9">The sequence shown here is derived from an EMBL/GenBank/DDBJ whole genome shotgun (WGS) entry which is preliminary data.</text>
</comment>
<evidence type="ECO:0000256" key="1">
    <source>
        <dbReference type="ARBA" id="ARBA00004651"/>
    </source>
</evidence>
<evidence type="ECO:0000256" key="6">
    <source>
        <dbReference type="SAM" id="Coils"/>
    </source>
</evidence>
<dbReference type="NCBIfam" id="TIGR03007">
    <property type="entry name" value="pepcterm_ChnLen"/>
    <property type="match status" value="1"/>
</dbReference>
<evidence type="ECO:0000256" key="3">
    <source>
        <dbReference type="ARBA" id="ARBA00022692"/>
    </source>
</evidence>
<comment type="subcellular location">
    <subcellularLocation>
        <location evidence="1">Cell membrane</location>
        <topology evidence="1">Multi-pass membrane protein</topology>
    </subcellularLocation>
</comment>
<gene>
    <name evidence="9" type="ORF">AYR66_24710</name>
</gene>
<reference evidence="9 10" key="1">
    <citation type="submission" date="2016-02" db="EMBL/GenBank/DDBJ databases">
        <authorList>
            <person name="Wen L."/>
            <person name="He K."/>
            <person name="Yang H."/>
        </authorList>
    </citation>
    <scope>NUCLEOTIDE SEQUENCE [LARGE SCALE GENOMIC DNA]</scope>
    <source>
        <strain evidence="9 10">TSA40</strain>
    </source>
</reference>
<feature type="domain" description="Polysaccharide chain length determinant N-terminal" evidence="8">
    <location>
        <begin position="12"/>
        <end position="93"/>
    </location>
</feature>
<feature type="transmembrane region" description="Helical" evidence="7">
    <location>
        <begin position="426"/>
        <end position="446"/>
    </location>
</feature>
<feature type="coiled-coil region" evidence="6">
    <location>
        <begin position="168"/>
        <end position="279"/>
    </location>
</feature>
<keyword evidence="6" id="KW-0175">Coiled coil</keyword>
<dbReference type="Pfam" id="PF02706">
    <property type="entry name" value="Wzz"/>
    <property type="match status" value="1"/>
</dbReference>
<protein>
    <submittedName>
        <fullName evidence="9">Chain length-determining protein</fullName>
    </submittedName>
</protein>
<feature type="transmembrane region" description="Helical" evidence="7">
    <location>
        <begin position="20"/>
        <end position="40"/>
    </location>
</feature>
<dbReference type="RefSeq" id="WP_088709047.1">
    <property type="nucleotide sequence ID" value="NZ_LSTO01000001.1"/>
</dbReference>
<accession>A0A254TNM5</accession>
<dbReference type="GO" id="GO:0004713">
    <property type="term" value="F:protein tyrosine kinase activity"/>
    <property type="evidence" value="ECO:0007669"/>
    <property type="project" value="TreeGrafter"/>
</dbReference>
<evidence type="ECO:0000256" key="4">
    <source>
        <dbReference type="ARBA" id="ARBA00022989"/>
    </source>
</evidence>
<dbReference type="InterPro" id="IPR003856">
    <property type="entry name" value="LPS_length_determ_N"/>
</dbReference>
<dbReference type="Proteomes" id="UP000197535">
    <property type="component" value="Unassembled WGS sequence"/>
</dbReference>
<keyword evidence="4 7" id="KW-1133">Transmembrane helix</keyword>
<evidence type="ECO:0000256" key="2">
    <source>
        <dbReference type="ARBA" id="ARBA00022475"/>
    </source>
</evidence>
<evidence type="ECO:0000256" key="5">
    <source>
        <dbReference type="ARBA" id="ARBA00023136"/>
    </source>
</evidence>
<feature type="transmembrane region" description="Helical" evidence="7">
    <location>
        <begin position="486"/>
        <end position="509"/>
    </location>
</feature>
<sequence length="511" mass="56531">MEQLVTQLISTAKGIWKYRWYSMAASWIVILVGFFVVYTLPNNYQASARVFVDTQSILKPLLSGMTTIPDVEQQVSIMSKTLLSRPNVERVMRMVDLDINAKSNHDKEAYVSALMSQIKITGTASHDIYSITYGNADPKLAKSVVESLLTIFIEGSFGDKKLDSANAVRFIDEQIKQYEEKLVSAENAIKEFKLKNSQIVTRGDGDFGGKLAQAEEQLNQARLELTEAEQARNSIKKEIAGEEPILEGDHTQTATGTVNPELDARIEALNKTLDSYRLQFTEQHPDVIATKRLIAQLEARKAQEAKMRASSTTIGRNYSPVLQQLKVALSDAEARVASMRARVEEYGGRVARLRAMSSAVPEMEAQFAQLNRDYQINKANYEKLIASRDAAKLSGDLSATTEMMTFRIIDPPTVPLNPTGPNRPRLFSIVFAGALVAGLALGFVLAQIRPTFVSLAHLREVTGLPVLGSVSMNWTEAEKRRRKKSLYALTASFAVMLVMSGGAFGLLLLKS</sequence>
<dbReference type="InterPro" id="IPR050445">
    <property type="entry name" value="Bact_polysacc_biosynth/exp"/>
</dbReference>
<name>A0A254TNM5_9BURK</name>
<dbReference type="InterPro" id="IPR014345">
    <property type="entry name" value="XrtA_polysacc_chain"/>
</dbReference>
<evidence type="ECO:0000313" key="9">
    <source>
        <dbReference type="EMBL" id="OWW22223.1"/>
    </source>
</evidence>
<keyword evidence="2" id="KW-1003">Cell membrane</keyword>
<organism evidence="9 10">
    <name type="scientific">Noviherbaspirillum denitrificans</name>
    <dbReference type="NCBI Taxonomy" id="1968433"/>
    <lineage>
        <taxon>Bacteria</taxon>
        <taxon>Pseudomonadati</taxon>
        <taxon>Pseudomonadota</taxon>
        <taxon>Betaproteobacteria</taxon>
        <taxon>Burkholderiales</taxon>
        <taxon>Oxalobacteraceae</taxon>
        <taxon>Noviherbaspirillum</taxon>
    </lineage>
</organism>
<dbReference type="PANTHER" id="PTHR32309">
    <property type="entry name" value="TYROSINE-PROTEIN KINASE"/>
    <property type="match status" value="1"/>
</dbReference>